<dbReference type="Proteomes" id="UP000182334">
    <property type="component" value="Chromosome I"/>
</dbReference>
<organism evidence="10 11">
    <name type="scientific">Sungouiella intermedia</name>
    <dbReference type="NCBI Taxonomy" id="45354"/>
    <lineage>
        <taxon>Eukaryota</taxon>
        <taxon>Fungi</taxon>
        <taxon>Dikarya</taxon>
        <taxon>Ascomycota</taxon>
        <taxon>Saccharomycotina</taxon>
        <taxon>Pichiomycetes</taxon>
        <taxon>Metschnikowiaceae</taxon>
        <taxon>Sungouiella</taxon>
    </lineage>
</organism>
<evidence type="ECO:0000256" key="8">
    <source>
        <dbReference type="ARBA" id="ARBA00031256"/>
    </source>
</evidence>
<name>A0A1L0D427_9ASCO</name>
<comment type="subcellular location">
    <subcellularLocation>
        <location evidence="1 9">Nucleus</location>
    </subcellularLocation>
</comment>
<comment type="subunit">
    <text evidence="9">Component of the Mediator complex.</text>
</comment>
<keyword evidence="5 9" id="KW-0010">Activator</keyword>
<dbReference type="Pfam" id="PF08689">
    <property type="entry name" value="Med5"/>
    <property type="match status" value="1"/>
</dbReference>
<keyword evidence="6 9" id="KW-0804">Transcription</keyword>
<dbReference type="STRING" id="45354.A0A1L0D427"/>
<accession>A0A1L0D427</accession>
<dbReference type="GO" id="GO:0006357">
    <property type="term" value="P:regulation of transcription by RNA polymerase II"/>
    <property type="evidence" value="ECO:0007669"/>
    <property type="project" value="InterPro"/>
</dbReference>
<dbReference type="AlphaFoldDB" id="A0A1L0D427"/>
<proteinExistence type="inferred from homology"/>
<comment type="similarity">
    <text evidence="2 9">Belongs to the Mediator complex subunit 5 family.</text>
</comment>
<keyword evidence="7 9" id="KW-0539">Nucleus</keyword>
<dbReference type="GO" id="GO:0003712">
    <property type="term" value="F:transcription coregulator activity"/>
    <property type="evidence" value="ECO:0007669"/>
    <property type="project" value="InterPro"/>
</dbReference>
<dbReference type="EMBL" id="LT635756">
    <property type="protein sequence ID" value="SGZ46230.1"/>
    <property type="molecule type" value="Genomic_DNA"/>
</dbReference>
<evidence type="ECO:0000256" key="5">
    <source>
        <dbReference type="ARBA" id="ARBA00023159"/>
    </source>
</evidence>
<evidence type="ECO:0000256" key="1">
    <source>
        <dbReference type="ARBA" id="ARBA00004123"/>
    </source>
</evidence>
<dbReference type="PANTHER" id="PTHR35784:SF1">
    <property type="entry name" value="MEDIATOR OF RNA POLYMERASE II TRANSCRIPTION SUBUNIT 5"/>
    <property type="match status" value="1"/>
</dbReference>
<evidence type="ECO:0000256" key="3">
    <source>
        <dbReference type="ARBA" id="ARBA00020628"/>
    </source>
</evidence>
<protein>
    <recommendedName>
        <fullName evidence="3 9">Mediator of RNA polymerase II transcription subunit 5</fullName>
    </recommendedName>
    <alternativeName>
        <fullName evidence="8 9">Mediator complex subunit 5</fullName>
    </alternativeName>
</protein>
<dbReference type="GO" id="GO:0016592">
    <property type="term" value="C:mediator complex"/>
    <property type="evidence" value="ECO:0007669"/>
    <property type="project" value="InterPro"/>
</dbReference>
<evidence type="ECO:0000256" key="4">
    <source>
        <dbReference type="ARBA" id="ARBA00023015"/>
    </source>
</evidence>
<reference evidence="10 11" key="1">
    <citation type="submission" date="2016-10" db="EMBL/GenBank/DDBJ databases">
        <authorList>
            <person name="de Groot N.N."/>
        </authorList>
    </citation>
    <scope>NUCLEOTIDE SEQUENCE [LARGE SCALE GENOMIC DNA]</scope>
    <source>
        <strain evidence="10 11">CBS 141442</strain>
    </source>
</reference>
<dbReference type="OrthoDB" id="5322661at2759"/>
<dbReference type="PANTHER" id="PTHR35784">
    <property type="entry name" value="MEDIATOR OF RNA POLYMERASE II TRANSCRIPTION SUBUNIT 5"/>
    <property type="match status" value="1"/>
</dbReference>
<keyword evidence="4 9" id="KW-0805">Transcription regulation</keyword>
<evidence type="ECO:0000256" key="9">
    <source>
        <dbReference type="RuleBase" id="RU364142"/>
    </source>
</evidence>
<evidence type="ECO:0000313" key="11">
    <source>
        <dbReference type="Proteomes" id="UP000182334"/>
    </source>
</evidence>
<evidence type="ECO:0000256" key="6">
    <source>
        <dbReference type="ARBA" id="ARBA00023163"/>
    </source>
</evidence>
<dbReference type="InterPro" id="IPR014801">
    <property type="entry name" value="Mediator_Med5_fun"/>
</dbReference>
<gene>
    <name evidence="9" type="primary">MED5</name>
    <name evidence="10" type="ORF">SAMEA4029010_CIC11G00000002901</name>
</gene>
<sequence>MSPTISLHKLVKVLASKKTSPKVFGSLLKQLLSTTEVSDNEMVESLIEIPKGSDPVQQKYLVDYAVEFACGSISDLQRFMSLLVQASVESQRTYVVFFKNSYSRVFRLNALKEFIQSGYIPYTVRFMSNLAEVVELDSIQKSTLTHILFLWGDIIDNHSEMIPSGPFKEMAISVMSNLVKFGYDSLSGYFTKKANVLMTTADLNKELQPGVPLVPLGAENNEKLTMSMVQKSFSVNWHSKKAATYLIIKKFMWLNTQFEQWQIHNLVDDYLQFFGISTHKLSELVDEIVSAFFGGITIAILLKEMPYVIFNWRNFIVSTLPIFLKNSRHIHSAISSENLGELLCDAVVKRKDTAITQMAVGDKPYDLRKHFLRNCIYQKIITLEEFTKLFPEEADALSLSLIIHETEQLSHLDSLTSELNNKLLEVNTEFTSLEESRLIEYFQSLPKTNILFLEKKQKQLNKLAHKAVDALVKDKSSEKLGRLLIAMANTPTVSNIIFFQDPLGPWGLLNKLILYLDQESFRVDEDDSNFQDTYAYFGVILSGIIAIVVHFNIDFKLAEVKDSYTINFITRFFYRHCEDLTAKVVGSDEDDSTIVANYNTLLQDWVNALFDVNNEGLSDDLIKSINVKQTYKLITIIFQQAITANILGTLSTSGLNNGLDYLSQNFLAPCSLEIMEWILSGIGPLQPNSEAMVSIFLRIMEINLGNSGTTSDPNYTFRVLLCIVGPRALEKLQTLKNWRNFEAAARSVSILKRELGHDHLTPQNANILQVGSFDLVQTIKQCLIHYVREPGNYSVLTTWANIRWWWSKLSGPQTFDAFLQELHQCLVLHNHVDVEESKVFLDFLVFLVVATSGVKEESSSTGTGNEIDMGHRESATVSDKFSLTIDNHYSSIFNEVAGFVPESEKPPKDNLMGDFEMDDLFNDAGDDLFGDNGLHASAPFTKKQHSLPAVDTVYKTLKGADGKYTCIEQMLIGRGGGGKNRITGIAKLKLAQELEHAHRR</sequence>
<evidence type="ECO:0000313" key="10">
    <source>
        <dbReference type="EMBL" id="SGZ46230.1"/>
    </source>
</evidence>
<evidence type="ECO:0000256" key="2">
    <source>
        <dbReference type="ARBA" id="ARBA00008782"/>
    </source>
</evidence>
<evidence type="ECO:0000256" key="7">
    <source>
        <dbReference type="ARBA" id="ARBA00023242"/>
    </source>
</evidence>
<keyword evidence="11" id="KW-1185">Reference proteome</keyword>
<comment type="function">
    <text evidence="9">Component of the Mediator complex, a coactivator involved in the regulated transcription of nearly all RNA polymerase II-dependent genes. Mediator functions as a bridge to convey information from gene-specific regulatory proteins to the basal RNA polymerase II transcription machinery. Mediator is recruited to promoters by direct interactions with regulatory proteins and serves as a scaffold for the assembly of a functional preinitiation complex with RNA polymerase II and the general transcription factors.</text>
</comment>